<evidence type="ECO:0000313" key="3">
    <source>
        <dbReference type="Proteomes" id="UP000250434"/>
    </source>
</evidence>
<name>A0A344LH38_9PSEU</name>
<feature type="compositionally biased region" description="Pro residues" evidence="1">
    <location>
        <begin position="48"/>
        <end position="60"/>
    </location>
</feature>
<proteinExistence type="predicted"/>
<gene>
    <name evidence="2" type="ORF">A4R43_36985</name>
</gene>
<evidence type="ECO:0000313" key="2">
    <source>
        <dbReference type="EMBL" id="AXB47362.1"/>
    </source>
</evidence>
<reference evidence="2 3" key="1">
    <citation type="submission" date="2016-04" db="EMBL/GenBank/DDBJ databases">
        <title>Complete genome sequence and analysis of deep-sea sediment isolate, Amycolatopsis sp. WP1.</title>
        <authorList>
            <person name="Wang H."/>
            <person name="Chen S."/>
            <person name="Wu Q."/>
        </authorList>
    </citation>
    <scope>NUCLEOTIDE SEQUENCE [LARGE SCALE GENOMIC DNA]</scope>
    <source>
        <strain evidence="2 3">WP1</strain>
    </source>
</reference>
<keyword evidence="3" id="KW-1185">Reference proteome</keyword>
<dbReference type="EMBL" id="CP015163">
    <property type="protein sequence ID" value="AXB47362.1"/>
    <property type="molecule type" value="Genomic_DNA"/>
</dbReference>
<dbReference type="Proteomes" id="UP000250434">
    <property type="component" value="Chromosome"/>
</dbReference>
<dbReference type="RefSeq" id="WP_113696419.1">
    <property type="nucleotide sequence ID" value="NZ_CP015163.1"/>
</dbReference>
<dbReference type="AlphaFoldDB" id="A0A344LH38"/>
<feature type="region of interest" description="Disordered" evidence="1">
    <location>
        <begin position="32"/>
        <end position="94"/>
    </location>
</feature>
<evidence type="ECO:0008006" key="4">
    <source>
        <dbReference type="Google" id="ProtNLM"/>
    </source>
</evidence>
<evidence type="ECO:0000256" key="1">
    <source>
        <dbReference type="SAM" id="MobiDB-lite"/>
    </source>
</evidence>
<dbReference type="KEGG" id="aab:A4R43_36985"/>
<sequence length="94" mass="9745">MTKASRLIALLAVLALPVGAAIVLLLLADPEPPREPATVRIGESATFVPPPPSASTPPPSSTSAAPSDTWLPPPPPVDDDDLDDNELNNDDDDD</sequence>
<accession>A0A344LH38</accession>
<feature type="compositionally biased region" description="Acidic residues" evidence="1">
    <location>
        <begin position="77"/>
        <end position="94"/>
    </location>
</feature>
<organism evidence="2 3">
    <name type="scientific">Amycolatopsis albispora</name>
    <dbReference type="NCBI Taxonomy" id="1804986"/>
    <lineage>
        <taxon>Bacteria</taxon>
        <taxon>Bacillati</taxon>
        <taxon>Actinomycetota</taxon>
        <taxon>Actinomycetes</taxon>
        <taxon>Pseudonocardiales</taxon>
        <taxon>Pseudonocardiaceae</taxon>
        <taxon>Amycolatopsis</taxon>
    </lineage>
</organism>
<protein>
    <recommendedName>
        <fullName evidence="4">Small hydrophilic protein</fullName>
    </recommendedName>
</protein>